<sequence>MDTRWRTRQVSRQVREGRWADWAQVRAGWLAGWLAGWQAGGVRAGGGGTGIGRQPFSTFHTNSELFSTNIELSVPCQSGEPPPPPGDKGASSRVPRKTLRHVKRLSVPGTVNCD</sequence>
<dbReference type="Proteomes" id="UP000324222">
    <property type="component" value="Unassembled WGS sequence"/>
</dbReference>
<dbReference type="EMBL" id="VSRR010145151">
    <property type="protein sequence ID" value="MPD05257.1"/>
    <property type="molecule type" value="Genomic_DNA"/>
</dbReference>
<accession>A0A5B7KEZ6</accession>
<evidence type="ECO:0000313" key="3">
    <source>
        <dbReference type="Proteomes" id="UP000324222"/>
    </source>
</evidence>
<feature type="compositionally biased region" description="Basic residues" evidence="1">
    <location>
        <begin position="94"/>
        <end position="104"/>
    </location>
</feature>
<evidence type="ECO:0000256" key="1">
    <source>
        <dbReference type="SAM" id="MobiDB-lite"/>
    </source>
</evidence>
<protein>
    <submittedName>
        <fullName evidence="2">Uncharacterized protein</fullName>
    </submittedName>
</protein>
<keyword evidence="3" id="KW-1185">Reference proteome</keyword>
<gene>
    <name evidence="2" type="ORF">E2C01_100989</name>
</gene>
<comment type="caution">
    <text evidence="2">The sequence shown here is derived from an EMBL/GenBank/DDBJ whole genome shotgun (WGS) entry which is preliminary data.</text>
</comment>
<organism evidence="2 3">
    <name type="scientific">Portunus trituberculatus</name>
    <name type="common">Swimming crab</name>
    <name type="synonym">Neptunus trituberculatus</name>
    <dbReference type="NCBI Taxonomy" id="210409"/>
    <lineage>
        <taxon>Eukaryota</taxon>
        <taxon>Metazoa</taxon>
        <taxon>Ecdysozoa</taxon>
        <taxon>Arthropoda</taxon>
        <taxon>Crustacea</taxon>
        <taxon>Multicrustacea</taxon>
        <taxon>Malacostraca</taxon>
        <taxon>Eumalacostraca</taxon>
        <taxon>Eucarida</taxon>
        <taxon>Decapoda</taxon>
        <taxon>Pleocyemata</taxon>
        <taxon>Brachyura</taxon>
        <taxon>Eubrachyura</taxon>
        <taxon>Portunoidea</taxon>
        <taxon>Portunidae</taxon>
        <taxon>Portuninae</taxon>
        <taxon>Portunus</taxon>
    </lineage>
</organism>
<proteinExistence type="predicted"/>
<reference evidence="2 3" key="1">
    <citation type="submission" date="2019-05" db="EMBL/GenBank/DDBJ databases">
        <title>Another draft genome of Portunus trituberculatus and its Hox gene families provides insights of decapod evolution.</title>
        <authorList>
            <person name="Jeong J.-H."/>
            <person name="Song I."/>
            <person name="Kim S."/>
            <person name="Choi T."/>
            <person name="Kim D."/>
            <person name="Ryu S."/>
            <person name="Kim W."/>
        </authorList>
    </citation>
    <scope>NUCLEOTIDE SEQUENCE [LARGE SCALE GENOMIC DNA]</scope>
    <source>
        <tissue evidence="2">Muscle</tissue>
    </source>
</reference>
<feature type="region of interest" description="Disordered" evidence="1">
    <location>
        <begin position="73"/>
        <end position="114"/>
    </location>
</feature>
<dbReference type="AlphaFoldDB" id="A0A5B7KEZ6"/>
<name>A0A5B7KEZ6_PORTR</name>
<evidence type="ECO:0000313" key="2">
    <source>
        <dbReference type="EMBL" id="MPD05257.1"/>
    </source>
</evidence>